<dbReference type="RefSeq" id="WP_150005806.1">
    <property type="nucleotide sequence ID" value="NZ_BMOV01000003.1"/>
</dbReference>
<keyword evidence="3" id="KW-1185">Reference proteome</keyword>
<protein>
    <submittedName>
        <fullName evidence="2">Uncharacterized protein</fullName>
    </submittedName>
</protein>
<dbReference type="Proteomes" id="UP000602381">
    <property type="component" value="Unassembled WGS sequence"/>
</dbReference>
<reference evidence="3" key="1">
    <citation type="journal article" date="2019" name="Int. J. Syst. Evol. Microbiol.">
        <title>The Global Catalogue of Microorganisms (GCM) 10K type strain sequencing project: providing services to taxonomists for standard genome sequencing and annotation.</title>
        <authorList>
            <consortium name="The Broad Institute Genomics Platform"/>
            <consortium name="The Broad Institute Genome Sequencing Center for Infectious Disease"/>
            <person name="Wu L."/>
            <person name="Ma J."/>
        </authorList>
    </citation>
    <scope>NUCLEOTIDE SEQUENCE [LARGE SCALE GENOMIC DNA]</scope>
    <source>
        <strain evidence="3">JCM 17843</strain>
    </source>
</reference>
<evidence type="ECO:0000313" key="2">
    <source>
        <dbReference type="EMBL" id="GGO09261.1"/>
    </source>
</evidence>
<organism evidence="2 3">
    <name type="scientific">Iodidimonas muriae</name>
    <dbReference type="NCBI Taxonomy" id="261467"/>
    <lineage>
        <taxon>Bacteria</taxon>
        <taxon>Pseudomonadati</taxon>
        <taxon>Pseudomonadota</taxon>
        <taxon>Alphaproteobacteria</taxon>
        <taxon>Iodidimonadales</taxon>
        <taxon>Iodidimonadaceae</taxon>
        <taxon>Iodidimonas</taxon>
    </lineage>
</organism>
<accession>A0ABQ2LBD2</accession>
<evidence type="ECO:0000256" key="1">
    <source>
        <dbReference type="SAM" id="SignalP"/>
    </source>
</evidence>
<sequence length="486" mass="49065">MKTLNKLALSSALVALMAGTAHAQATDTITLDVTNNVGDIQPDVNLVDTAVLAGQSGVLEFTITPANTNGDPWGVNGLSSAGLVELTLDNAVFGNPVSQTAVGDTGDGSCAAGVQPVSAGSTESSITFEIANIENCDGTGLGGELEITVPFALSSIGEANFSVGVEAVVGNTLLADTTAYEINGGPLVEVGPAFVVTVDDSGVPADADERTLALGSDTEKSFTQFKVAGLDADEFSVPLGAIDVAAGNNATNLTGVAVGAPTDFDVTISGVSVAGIDKFTVGGVDVALNDDEDAFEGNVALAIGTHAVVVELAGDVTPEDGVSVSSQTFSADVTVNSPDVDPITGSGSFAEILRDGSESDAFEWVALEPANLNNIFRFTNLEADAQVFVTIRDLNSTATDIEDFDVTAAGLTSGTSAGGELQITAVELGDALVEAGVLDADATAITRGTVEFTVEQAGTTGLQIRRLMFNADGAVNSTAEFGSNPI</sequence>
<proteinExistence type="predicted"/>
<name>A0ABQ2LBD2_9PROT</name>
<evidence type="ECO:0000313" key="3">
    <source>
        <dbReference type="Proteomes" id="UP000602381"/>
    </source>
</evidence>
<keyword evidence="1" id="KW-0732">Signal</keyword>
<gene>
    <name evidence="2" type="ORF">GCM10007972_10630</name>
</gene>
<dbReference type="EMBL" id="BMOV01000003">
    <property type="protein sequence ID" value="GGO09261.1"/>
    <property type="molecule type" value="Genomic_DNA"/>
</dbReference>
<feature type="chain" id="PRO_5046888353" evidence="1">
    <location>
        <begin position="24"/>
        <end position="486"/>
    </location>
</feature>
<feature type="signal peptide" evidence="1">
    <location>
        <begin position="1"/>
        <end position="23"/>
    </location>
</feature>
<comment type="caution">
    <text evidence="2">The sequence shown here is derived from an EMBL/GenBank/DDBJ whole genome shotgun (WGS) entry which is preliminary data.</text>
</comment>